<accession>A0A8S9M831</accession>
<evidence type="ECO:0000313" key="3">
    <source>
        <dbReference type="Proteomes" id="UP000266723"/>
    </source>
</evidence>
<dbReference type="EMBL" id="QGKV02000832">
    <property type="protein sequence ID" value="KAF3546935.1"/>
    <property type="molecule type" value="Genomic_DNA"/>
</dbReference>
<dbReference type="AlphaFoldDB" id="A0A8S9M831"/>
<proteinExistence type="predicted"/>
<sequence>MTRRANPKASLQQDKVKTCKLRKCHNYCNQSSDQAATLQSHIKTSEAFKELWDLMTTTSHKNIFSDAGTENRDSVPQLLT</sequence>
<reference evidence="2 3" key="3">
    <citation type="journal article" date="2020" name="BMC Genomics">
        <title>Intraspecific diversification of the crop wild relative Brassica cretica Lam. using demographic model selection.</title>
        <authorList>
            <person name="Kioukis A."/>
            <person name="Michalopoulou V.A."/>
            <person name="Briers L."/>
            <person name="Pirintsos S."/>
            <person name="Studholme D.J."/>
            <person name="Pavlidis P."/>
            <person name="Sarris P.F."/>
        </authorList>
    </citation>
    <scope>NUCLEOTIDE SEQUENCE [LARGE SCALE GENOMIC DNA]</scope>
    <source>
        <strain evidence="3">cv. PFS-1207/04</strain>
        <strain evidence="2">PFS-1207/04</strain>
    </source>
</reference>
<reference evidence="2" key="2">
    <citation type="submission" date="2019-12" db="EMBL/GenBank/DDBJ databases">
        <authorList>
            <person name="Studholme D.J."/>
            <person name="Sarris P."/>
        </authorList>
    </citation>
    <scope>NUCLEOTIDE SEQUENCE</scope>
    <source>
        <strain evidence="2">PFS-1207/04</strain>
        <tissue evidence="2">Leaf</tissue>
    </source>
</reference>
<dbReference type="Proteomes" id="UP000266723">
    <property type="component" value="Unassembled WGS sequence"/>
</dbReference>
<protein>
    <submittedName>
        <fullName evidence="1">Uncharacterized protein</fullName>
    </submittedName>
</protein>
<name>A0A8S9M831_BRACR</name>
<dbReference type="EMBL" id="QGKY02000089">
    <property type="protein sequence ID" value="KAF2616250.1"/>
    <property type="molecule type" value="Genomic_DNA"/>
</dbReference>
<comment type="caution">
    <text evidence="1">The sequence shown here is derived from an EMBL/GenBank/DDBJ whole genome shotgun (WGS) entry which is preliminary data.</text>
</comment>
<evidence type="ECO:0000313" key="2">
    <source>
        <dbReference type="EMBL" id="KAF3546935.1"/>
    </source>
</evidence>
<gene>
    <name evidence="2" type="ORF">DY000_02008069</name>
    <name evidence="1" type="ORF">F2Q70_00012184</name>
</gene>
<evidence type="ECO:0000313" key="1">
    <source>
        <dbReference type="EMBL" id="KAF2616250.1"/>
    </source>
</evidence>
<organism evidence="1">
    <name type="scientific">Brassica cretica</name>
    <name type="common">Mustard</name>
    <dbReference type="NCBI Taxonomy" id="69181"/>
    <lineage>
        <taxon>Eukaryota</taxon>
        <taxon>Viridiplantae</taxon>
        <taxon>Streptophyta</taxon>
        <taxon>Embryophyta</taxon>
        <taxon>Tracheophyta</taxon>
        <taxon>Spermatophyta</taxon>
        <taxon>Magnoliopsida</taxon>
        <taxon>eudicotyledons</taxon>
        <taxon>Gunneridae</taxon>
        <taxon>Pentapetalae</taxon>
        <taxon>rosids</taxon>
        <taxon>malvids</taxon>
        <taxon>Brassicales</taxon>
        <taxon>Brassicaceae</taxon>
        <taxon>Brassiceae</taxon>
        <taxon>Brassica</taxon>
    </lineage>
</organism>
<reference evidence="1" key="1">
    <citation type="submission" date="2019-12" db="EMBL/GenBank/DDBJ databases">
        <title>Genome sequencing and annotation of Brassica cretica.</title>
        <authorList>
            <person name="Studholme D.J."/>
            <person name="Sarris P.F."/>
        </authorList>
    </citation>
    <scope>NUCLEOTIDE SEQUENCE</scope>
    <source>
        <strain evidence="1">PFS-102/07</strain>
        <tissue evidence="1">Leaf</tissue>
    </source>
</reference>
<keyword evidence="3" id="KW-1185">Reference proteome</keyword>